<evidence type="ECO:0000313" key="1">
    <source>
        <dbReference type="EMBL" id="MBX50333.1"/>
    </source>
</evidence>
<organism evidence="1">
    <name type="scientific">Rhizophora mucronata</name>
    <name type="common">Asiatic mangrove</name>
    <dbReference type="NCBI Taxonomy" id="61149"/>
    <lineage>
        <taxon>Eukaryota</taxon>
        <taxon>Viridiplantae</taxon>
        <taxon>Streptophyta</taxon>
        <taxon>Embryophyta</taxon>
        <taxon>Tracheophyta</taxon>
        <taxon>Spermatophyta</taxon>
        <taxon>Magnoliopsida</taxon>
        <taxon>eudicotyledons</taxon>
        <taxon>Gunneridae</taxon>
        <taxon>Pentapetalae</taxon>
        <taxon>rosids</taxon>
        <taxon>fabids</taxon>
        <taxon>Malpighiales</taxon>
        <taxon>Rhizophoraceae</taxon>
        <taxon>Rhizophora</taxon>
    </lineage>
</organism>
<sequence>MTMKGVENI</sequence>
<reference evidence="1" key="1">
    <citation type="submission" date="2018-02" db="EMBL/GenBank/DDBJ databases">
        <title>Rhizophora mucronata_Transcriptome.</title>
        <authorList>
            <person name="Meera S.P."/>
            <person name="Sreeshan A."/>
            <person name="Augustine A."/>
        </authorList>
    </citation>
    <scope>NUCLEOTIDE SEQUENCE</scope>
    <source>
        <tissue evidence="1">Leaf</tissue>
    </source>
</reference>
<accession>A0A2P2P6N4</accession>
<dbReference type="EMBL" id="GGEC01069849">
    <property type="protein sequence ID" value="MBX50333.1"/>
    <property type="molecule type" value="Transcribed_RNA"/>
</dbReference>
<name>A0A2P2P6N4_RHIMU</name>
<proteinExistence type="predicted"/>
<protein>
    <submittedName>
        <fullName evidence="1">Uncharacterized protein</fullName>
    </submittedName>
</protein>